<proteinExistence type="predicted"/>
<gene>
    <name evidence="1" type="ORF">IV454_25195</name>
</gene>
<accession>A0AA48WA95</accession>
<dbReference type="Proteomes" id="UP000662888">
    <property type="component" value="Chromosome"/>
</dbReference>
<evidence type="ECO:0000313" key="2">
    <source>
        <dbReference type="Proteomes" id="UP000662888"/>
    </source>
</evidence>
<protein>
    <submittedName>
        <fullName evidence="1">Uncharacterized protein</fullName>
    </submittedName>
</protein>
<dbReference type="RefSeq" id="WP_206088368.1">
    <property type="nucleotide sequence ID" value="NZ_CP065053.1"/>
</dbReference>
<reference evidence="1 2" key="1">
    <citation type="submission" date="2020-11" db="EMBL/GenBank/DDBJ databases">
        <authorList>
            <person name="Sun Q."/>
        </authorList>
    </citation>
    <scope>NUCLEOTIDE SEQUENCE [LARGE SCALE GENOMIC DNA]</scope>
    <source>
        <strain evidence="1 2">P8398</strain>
    </source>
</reference>
<evidence type="ECO:0000313" key="1">
    <source>
        <dbReference type="EMBL" id="QPI48773.1"/>
    </source>
</evidence>
<sequence length="126" mass="14576">MSKNSYLGENEVRRAVAHIRKQVEEAPSFDEALPCTADASYIHEKYGPIRATVKMEAYVSKHRPQPCYLIEIDVKLPNCNVSNILTINPPDQIEQWFDDVERSENGVAFLRDIYRLEEEREGPRLL</sequence>
<name>A0AA48WA95_9BURK</name>
<keyword evidence="2" id="KW-1185">Reference proteome</keyword>
<organism evidence="1 2">
    <name type="scientific">Massilia antarctica</name>
    <dbReference type="NCBI Taxonomy" id="2765360"/>
    <lineage>
        <taxon>Bacteria</taxon>
        <taxon>Pseudomonadati</taxon>
        <taxon>Pseudomonadota</taxon>
        <taxon>Betaproteobacteria</taxon>
        <taxon>Burkholderiales</taxon>
        <taxon>Oxalobacteraceae</taxon>
        <taxon>Telluria group</taxon>
        <taxon>Massilia</taxon>
    </lineage>
</organism>
<dbReference type="EMBL" id="CP065053">
    <property type="protein sequence ID" value="QPI48773.1"/>
    <property type="molecule type" value="Genomic_DNA"/>
</dbReference>